<name>A0A2T9YP14_9FUNG</name>
<accession>A0A2T9YP14</accession>
<keyword evidence="2" id="KW-1185">Reference proteome</keyword>
<evidence type="ECO:0000313" key="1">
    <source>
        <dbReference type="EMBL" id="PVU94076.1"/>
    </source>
</evidence>
<dbReference type="Proteomes" id="UP000245383">
    <property type="component" value="Unassembled WGS sequence"/>
</dbReference>
<evidence type="ECO:0000313" key="2">
    <source>
        <dbReference type="Proteomes" id="UP000245383"/>
    </source>
</evidence>
<feature type="non-terminal residue" evidence="1">
    <location>
        <position position="97"/>
    </location>
</feature>
<comment type="caution">
    <text evidence="1">The sequence shown here is derived from an EMBL/GenBank/DDBJ whole genome shotgun (WGS) entry which is preliminary data.</text>
</comment>
<organism evidence="1 2">
    <name type="scientific">Smittium simulii</name>
    <dbReference type="NCBI Taxonomy" id="133385"/>
    <lineage>
        <taxon>Eukaryota</taxon>
        <taxon>Fungi</taxon>
        <taxon>Fungi incertae sedis</taxon>
        <taxon>Zoopagomycota</taxon>
        <taxon>Kickxellomycotina</taxon>
        <taxon>Harpellomycetes</taxon>
        <taxon>Harpellales</taxon>
        <taxon>Legeriomycetaceae</taxon>
        <taxon>Smittium</taxon>
    </lineage>
</organism>
<dbReference type="AlphaFoldDB" id="A0A2T9YP14"/>
<gene>
    <name evidence="1" type="ORF">BB561_002823</name>
</gene>
<sequence>MNVEPKETILEFQISTISMPIYNSALREHIDAPAQPNNQYFDSEKILELIEPEEQKLIHIKTDRKDILSYPRGINDSQNAWLTISSADAPAYAAKVA</sequence>
<proteinExistence type="predicted"/>
<reference evidence="1 2" key="1">
    <citation type="journal article" date="2018" name="MBio">
        <title>Comparative Genomics Reveals the Core Gene Toolbox for the Fungus-Insect Symbiosis.</title>
        <authorList>
            <person name="Wang Y."/>
            <person name="Stata M."/>
            <person name="Wang W."/>
            <person name="Stajich J.E."/>
            <person name="White M.M."/>
            <person name="Moncalvo J.M."/>
        </authorList>
    </citation>
    <scope>NUCLEOTIDE SEQUENCE [LARGE SCALE GENOMIC DNA]</scope>
    <source>
        <strain evidence="1 2">SWE-8-4</strain>
    </source>
</reference>
<dbReference type="EMBL" id="MBFR01000102">
    <property type="protein sequence ID" value="PVU94076.1"/>
    <property type="molecule type" value="Genomic_DNA"/>
</dbReference>
<protein>
    <submittedName>
        <fullName evidence="1">Uncharacterized protein</fullName>
    </submittedName>
</protein>